<keyword evidence="2" id="KW-1185">Reference proteome</keyword>
<organism evidence="1 2">
    <name type="scientific">Actinomadura algeriensis</name>
    <dbReference type="NCBI Taxonomy" id="1679523"/>
    <lineage>
        <taxon>Bacteria</taxon>
        <taxon>Bacillati</taxon>
        <taxon>Actinomycetota</taxon>
        <taxon>Actinomycetes</taxon>
        <taxon>Streptosporangiales</taxon>
        <taxon>Thermomonosporaceae</taxon>
        <taxon>Actinomadura</taxon>
    </lineage>
</organism>
<dbReference type="EMBL" id="JADBDZ010000001">
    <property type="protein sequence ID" value="MBE1535213.1"/>
    <property type="molecule type" value="Genomic_DNA"/>
</dbReference>
<dbReference type="Proteomes" id="UP000627838">
    <property type="component" value="Unassembled WGS sequence"/>
</dbReference>
<accession>A0ABR9JXK4</accession>
<evidence type="ECO:0000313" key="2">
    <source>
        <dbReference type="Proteomes" id="UP000627838"/>
    </source>
</evidence>
<protein>
    <submittedName>
        <fullName evidence="1">Uncharacterized protein</fullName>
    </submittedName>
</protein>
<reference evidence="1 2" key="1">
    <citation type="submission" date="2020-10" db="EMBL/GenBank/DDBJ databases">
        <title>Sequencing the genomes of 1000 actinobacteria strains.</title>
        <authorList>
            <person name="Klenk H.-P."/>
        </authorList>
    </citation>
    <scope>NUCLEOTIDE SEQUENCE [LARGE SCALE GENOMIC DNA]</scope>
    <source>
        <strain evidence="1 2">DSM 46744</strain>
    </source>
</reference>
<evidence type="ECO:0000313" key="1">
    <source>
        <dbReference type="EMBL" id="MBE1535213.1"/>
    </source>
</evidence>
<sequence length="29" mass="3109">MSGGRCRQVFTLRALPIVAGDGAARPDHR</sequence>
<proteinExistence type="predicted"/>
<name>A0ABR9JXK4_9ACTN</name>
<gene>
    <name evidence="1" type="ORF">H4W34_005046</name>
</gene>
<comment type="caution">
    <text evidence="1">The sequence shown here is derived from an EMBL/GenBank/DDBJ whole genome shotgun (WGS) entry which is preliminary data.</text>
</comment>